<evidence type="ECO:0000313" key="14">
    <source>
        <dbReference type="Proteomes" id="UP000501466"/>
    </source>
</evidence>
<evidence type="ECO:0000259" key="11">
    <source>
        <dbReference type="PROSITE" id="PS51371"/>
    </source>
</evidence>
<dbReference type="InterPro" id="IPR005170">
    <property type="entry name" value="Transptr-assoc_dom"/>
</dbReference>
<keyword evidence="7 9" id="KW-0472">Membrane</keyword>
<dbReference type="InterPro" id="IPR046342">
    <property type="entry name" value="CBS_dom_sf"/>
</dbReference>
<dbReference type="Proteomes" id="UP000501466">
    <property type="component" value="Chromosome"/>
</dbReference>
<name>A0A6F8PPD2_9GAMM</name>
<feature type="transmembrane region" description="Helical" evidence="10">
    <location>
        <begin position="99"/>
        <end position="123"/>
    </location>
</feature>
<dbReference type="InterPro" id="IPR036318">
    <property type="entry name" value="FAD-bd_PCMH-like_sf"/>
</dbReference>
<dbReference type="Pfam" id="PF00571">
    <property type="entry name" value="CBS"/>
    <property type="match status" value="1"/>
</dbReference>
<dbReference type="Pfam" id="PF03471">
    <property type="entry name" value="CorC_HlyC"/>
    <property type="match status" value="1"/>
</dbReference>
<keyword evidence="3 9" id="KW-0812">Transmembrane</keyword>
<dbReference type="Gene3D" id="3.10.580.10">
    <property type="entry name" value="CBS-domain"/>
    <property type="match status" value="1"/>
</dbReference>
<keyword evidence="6 8" id="KW-0129">CBS domain</keyword>
<feature type="transmembrane region" description="Helical" evidence="10">
    <location>
        <begin position="59"/>
        <end position="79"/>
    </location>
</feature>
<reference evidence="14" key="1">
    <citation type="submission" date="2019-11" db="EMBL/GenBank/DDBJ databases">
        <title>Isolation and characterization of two novel species in the genus Thiomicrorhabdus.</title>
        <authorList>
            <person name="Mochizuki J."/>
            <person name="Kojima H."/>
            <person name="Fukui M."/>
        </authorList>
    </citation>
    <scope>NUCLEOTIDE SEQUENCE [LARGE SCALE GENOMIC DNA]</scope>
    <source>
        <strain evidence="14">AkT22</strain>
    </source>
</reference>
<feature type="transmembrane region" description="Helical" evidence="10">
    <location>
        <begin position="135"/>
        <end position="153"/>
    </location>
</feature>
<evidence type="ECO:0000256" key="2">
    <source>
        <dbReference type="ARBA" id="ARBA00022475"/>
    </source>
</evidence>
<evidence type="ECO:0000256" key="3">
    <source>
        <dbReference type="ARBA" id="ARBA00022692"/>
    </source>
</evidence>
<evidence type="ECO:0000256" key="7">
    <source>
        <dbReference type="ARBA" id="ARBA00023136"/>
    </source>
</evidence>
<feature type="domain" description="CNNM transmembrane" evidence="12">
    <location>
        <begin position="1"/>
        <end position="201"/>
    </location>
</feature>
<dbReference type="AlphaFoldDB" id="A0A6F8PPD2"/>
<keyword evidence="5 9" id="KW-1133">Transmembrane helix</keyword>
<keyword evidence="14" id="KW-1185">Reference proteome</keyword>
<dbReference type="EMBL" id="AP021888">
    <property type="protein sequence ID" value="BBP43973.1"/>
    <property type="molecule type" value="Genomic_DNA"/>
</dbReference>
<dbReference type="InterPro" id="IPR044751">
    <property type="entry name" value="Ion_transp-like_CBS"/>
</dbReference>
<dbReference type="RefSeq" id="WP_173291731.1">
    <property type="nucleotide sequence ID" value="NZ_AP021888.1"/>
</dbReference>
<dbReference type="SUPFAM" id="SSF54631">
    <property type="entry name" value="CBS-domain pair"/>
    <property type="match status" value="1"/>
</dbReference>
<protein>
    <submittedName>
        <fullName evidence="13">Membrane protein</fullName>
    </submittedName>
</protein>
<comment type="subcellular location">
    <subcellularLocation>
        <location evidence="1">Cell membrane</location>
        <topology evidence="1">Multi-pass membrane protein</topology>
    </subcellularLocation>
</comment>
<dbReference type="PROSITE" id="PS51371">
    <property type="entry name" value="CBS"/>
    <property type="match status" value="1"/>
</dbReference>
<dbReference type="PROSITE" id="PS51846">
    <property type="entry name" value="CNNM"/>
    <property type="match status" value="1"/>
</dbReference>
<sequence length="449" mass="50103">MESSTSLAVIVILLIANGFFVAAEFALVKVRMTRIESMAKEGGLSNKLMLMIKRNLESYLAACQLGITMASLGLGWVGEPAVAKLLQPLFASFGLSDEMLHISAFLVGFIIFSSLHIVIGEQVPKTYAIRKPEKVSIWVALPLHGFYLMTYPLTRALNWSASSILKLMGVKEASHEEIFSVEEISELIEASSESGEMDLSKADMIQNMFAFDSRIARDVMMSRSKVDCIDVCTPWQETVERIRMLGHSRYPLVDGSLDKALGFLLLKDVTNKILNNESLDESALREMARPAVIMPEVMSLQKAFDELRKSRNHMAFVIDEHGAFVGILTMEDLIEEIVGEISDELDDEEPNIQETQAAIDIYAGFEVDGLMALHDFEKRVNEKFEGSLDVSTLSGLIMMQLNGLPEVGATVTYQGWVFKVESLAQYRPEKVFVKRLPTKPENNSENLEI</sequence>
<dbReference type="SMART" id="SM01091">
    <property type="entry name" value="CorC_HlyC"/>
    <property type="match status" value="1"/>
</dbReference>
<evidence type="ECO:0000256" key="1">
    <source>
        <dbReference type="ARBA" id="ARBA00004651"/>
    </source>
</evidence>
<evidence type="ECO:0000313" key="13">
    <source>
        <dbReference type="EMBL" id="BBP43973.1"/>
    </source>
</evidence>
<keyword evidence="4" id="KW-0677">Repeat</keyword>
<evidence type="ECO:0000256" key="9">
    <source>
        <dbReference type="PROSITE-ProRule" id="PRU01193"/>
    </source>
</evidence>
<dbReference type="InterPro" id="IPR016169">
    <property type="entry name" value="FAD-bd_PCMH_sub2"/>
</dbReference>
<dbReference type="PANTHER" id="PTHR43099">
    <property type="entry name" value="UPF0053 PROTEIN YRKA"/>
    <property type="match status" value="1"/>
</dbReference>
<dbReference type="PANTHER" id="PTHR43099:SF5">
    <property type="entry name" value="HLYC_CORC FAMILY TRANSPORTER"/>
    <property type="match status" value="1"/>
</dbReference>
<dbReference type="InterPro" id="IPR051676">
    <property type="entry name" value="UPF0053_domain"/>
</dbReference>
<dbReference type="InterPro" id="IPR000644">
    <property type="entry name" value="CBS_dom"/>
</dbReference>
<evidence type="ECO:0000256" key="10">
    <source>
        <dbReference type="SAM" id="Phobius"/>
    </source>
</evidence>
<accession>A0A6F8PPD2</accession>
<evidence type="ECO:0000256" key="4">
    <source>
        <dbReference type="ARBA" id="ARBA00022737"/>
    </source>
</evidence>
<feature type="transmembrane region" description="Helical" evidence="10">
    <location>
        <begin position="6"/>
        <end position="28"/>
    </location>
</feature>
<dbReference type="InterPro" id="IPR002550">
    <property type="entry name" value="CNNM"/>
</dbReference>
<evidence type="ECO:0000259" key="12">
    <source>
        <dbReference type="PROSITE" id="PS51846"/>
    </source>
</evidence>
<dbReference type="KEGG" id="tzo:THMIRHAT_17190"/>
<dbReference type="GO" id="GO:0050660">
    <property type="term" value="F:flavin adenine dinucleotide binding"/>
    <property type="evidence" value="ECO:0007669"/>
    <property type="project" value="InterPro"/>
</dbReference>
<evidence type="ECO:0000256" key="5">
    <source>
        <dbReference type="ARBA" id="ARBA00022989"/>
    </source>
</evidence>
<organism evidence="13 14">
    <name type="scientific">Thiosulfativibrio zosterae</name>
    <dbReference type="NCBI Taxonomy" id="2675053"/>
    <lineage>
        <taxon>Bacteria</taxon>
        <taxon>Pseudomonadati</taxon>
        <taxon>Pseudomonadota</taxon>
        <taxon>Gammaproteobacteria</taxon>
        <taxon>Thiotrichales</taxon>
        <taxon>Piscirickettsiaceae</taxon>
        <taxon>Thiosulfativibrio</taxon>
    </lineage>
</organism>
<gene>
    <name evidence="13" type="ORF">THMIRHAT_17190</name>
</gene>
<evidence type="ECO:0000256" key="6">
    <source>
        <dbReference type="ARBA" id="ARBA00023122"/>
    </source>
</evidence>
<dbReference type="GO" id="GO:0005886">
    <property type="term" value="C:plasma membrane"/>
    <property type="evidence" value="ECO:0007669"/>
    <property type="project" value="UniProtKB-SubCell"/>
</dbReference>
<proteinExistence type="predicted"/>
<evidence type="ECO:0000256" key="8">
    <source>
        <dbReference type="PROSITE-ProRule" id="PRU00703"/>
    </source>
</evidence>
<dbReference type="Pfam" id="PF01595">
    <property type="entry name" value="CNNM"/>
    <property type="match status" value="1"/>
</dbReference>
<keyword evidence="2" id="KW-1003">Cell membrane</keyword>
<dbReference type="CDD" id="cd04590">
    <property type="entry name" value="CBS_pair_CorC_HlyC_assoc"/>
    <property type="match status" value="1"/>
</dbReference>
<feature type="domain" description="CBS" evidence="11">
    <location>
        <begin position="287"/>
        <end position="344"/>
    </location>
</feature>
<dbReference type="SUPFAM" id="SSF56176">
    <property type="entry name" value="FAD-binding/transporter-associated domain-like"/>
    <property type="match status" value="1"/>
</dbReference>
<dbReference type="SMART" id="SM00116">
    <property type="entry name" value="CBS"/>
    <property type="match status" value="2"/>
</dbReference>
<dbReference type="Gene3D" id="3.30.465.10">
    <property type="match status" value="1"/>
</dbReference>